<evidence type="ECO:0000313" key="2">
    <source>
        <dbReference type="EMBL" id="BAM80345.1"/>
    </source>
</evidence>
<sequence>MTATAEGSVVPLNYGARINLRNYPNQDWIVFLGTATSEGVPRVSCLTEQPVPQCHVCVDASERLHSPNRRRNTSLAIHRRRRTQAGRELLAGRTHETVVIDVGKFFYQSAIDVFPATGLRQIDAVVLTHEHADATNGLDDLRDWTLNIGRRHGDGPLSIPVWGDAATLERVHGAFPYLVEPSRATGSGLVPKLSFHQIEAYQRFYPTHPRSVNAANSLQSDRLTPAPALAPAPDCISLLPVPVEHGRDQGCLGFRFGEVVYLSDVSYIPPKAMDAIRGCRILIVDALHPGTGSHVSHFCEQQALALVTQLRPIYTFFTGMTHMWDHERDNARLAAWSAAESRRMDGRPVHVALAYDGLCVPVDLEADR</sequence>
<proteinExistence type="predicted"/>
<evidence type="ECO:0000313" key="3">
    <source>
        <dbReference type="Proteomes" id="UP000007014"/>
    </source>
</evidence>
<dbReference type="Gene3D" id="3.60.15.10">
    <property type="entry name" value="Ribonuclease Z/Hydroxyacylglutathione hydrolase-like"/>
    <property type="match status" value="1"/>
</dbReference>
<dbReference type="OrthoDB" id="341300at2759"/>
<dbReference type="STRING" id="280699.M1V5A8"/>
<dbReference type="InterPro" id="IPR036866">
    <property type="entry name" value="RibonucZ/Hydroxyglut_hydro"/>
</dbReference>
<keyword evidence="3" id="KW-1185">Reference proteome</keyword>
<dbReference type="Proteomes" id="UP000007014">
    <property type="component" value="Chromosome 10"/>
</dbReference>
<reference evidence="2 3" key="2">
    <citation type="journal article" date="2007" name="BMC Biol.">
        <title>A 100%-complete sequence reveals unusually simple genomic features in the hot-spring red alga Cyanidioschyzon merolae.</title>
        <authorList>
            <person name="Nozaki H."/>
            <person name="Takano H."/>
            <person name="Misumi O."/>
            <person name="Terasawa K."/>
            <person name="Matsuzaki M."/>
            <person name="Maruyama S."/>
            <person name="Nishida K."/>
            <person name="Yagisawa F."/>
            <person name="Yoshida Y."/>
            <person name="Fujiwara T."/>
            <person name="Takio S."/>
            <person name="Tamura K."/>
            <person name="Chung S.J."/>
            <person name="Nakamura S."/>
            <person name="Kuroiwa H."/>
            <person name="Tanaka K."/>
            <person name="Sato N."/>
            <person name="Kuroiwa T."/>
        </authorList>
    </citation>
    <scope>NUCLEOTIDE SEQUENCE [LARGE SCALE GENOMIC DNA]</scope>
    <source>
        <strain evidence="2 3">10D</strain>
    </source>
</reference>
<evidence type="ECO:0000259" key="1">
    <source>
        <dbReference type="Pfam" id="PF12706"/>
    </source>
</evidence>
<dbReference type="KEGG" id="cme:CYME_CMJ233C"/>
<dbReference type="eggNOG" id="ENOG502QWBK">
    <property type="taxonomic scope" value="Eukaryota"/>
</dbReference>
<gene>
    <name evidence="2" type="ORF">CYME_CMJ233C</name>
</gene>
<dbReference type="SUPFAM" id="SSF56281">
    <property type="entry name" value="Metallo-hydrolase/oxidoreductase"/>
    <property type="match status" value="1"/>
</dbReference>
<dbReference type="OMA" id="EFKWHII"/>
<dbReference type="PANTHER" id="PTHR42663">
    <property type="entry name" value="HYDROLASE C777.06C-RELATED-RELATED"/>
    <property type="match status" value="1"/>
</dbReference>
<accession>M1V5A8</accession>
<dbReference type="GeneID" id="16993942"/>
<dbReference type="AlphaFoldDB" id="M1V5A8"/>
<protein>
    <recommendedName>
        <fullName evidence="1">Metallo-beta-lactamase domain-containing protein</fullName>
    </recommendedName>
</protein>
<dbReference type="Pfam" id="PF12706">
    <property type="entry name" value="Lactamase_B_2"/>
    <property type="match status" value="1"/>
</dbReference>
<dbReference type="PANTHER" id="PTHR42663:SF6">
    <property type="entry name" value="HYDROLASE C777.06C-RELATED"/>
    <property type="match status" value="1"/>
</dbReference>
<feature type="domain" description="Metallo-beta-lactamase" evidence="1">
    <location>
        <begin position="115"/>
        <end position="317"/>
    </location>
</feature>
<dbReference type="HOGENOM" id="CLU_044538_0_0_1"/>
<reference evidence="2 3" key="1">
    <citation type="journal article" date="2004" name="Nature">
        <title>Genome sequence of the ultrasmall unicellular red alga Cyanidioschyzon merolae 10D.</title>
        <authorList>
            <person name="Matsuzaki M."/>
            <person name="Misumi O."/>
            <person name="Shin-i T."/>
            <person name="Maruyama S."/>
            <person name="Takahara M."/>
            <person name="Miyagishima S."/>
            <person name="Mori T."/>
            <person name="Nishida K."/>
            <person name="Yagisawa F."/>
            <person name="Nishida K."/>
            <person name="Yoshida Y."/>
            <person name="Nishimura Y."/>
            <person name="Nakao S."/>
            <person name="Kobayashi T."/>
            <person name="Momoyama Y."/>
            <person name="Higashiyama T."/>
            <person name="Minoda A."/>
            <person name="Sano M."/>
            <person name="Nomoto H."/>
            <person name="Oishi K."/>
            <person name="Hayashi H."/>
            <person name="Ohta F."/>
            <person name="Nishizaka S."/>
            <person name="Haga S."/>
            <person name="Miura S."/>
            <person name="Morishita T."/>
            <person name="Kabeya Y."/>
            <person name="Terasawa K."/>
            <person name="Suzuki Y."/>
            <person name="Ishii Y."/>
            <person name="Asakawa S."/>
            <person name="Takano H."/>
            <person name="Ohta N."/>
            <person name="Kuroiwa H."/>
            <person name="Tanaka K."/>
            <person name="Shimizu N."/>
            <person name="Sugano S."/>
            <person name="Sato N."/>
            <person name="Nozaki H."/>
            <person name="Ogasawara N."/>
            <person name="Kohara Y."/>
            <person name="Kuroiwa T."/>
        </authorList>
    </citation>
    <scope>NUCLEOTIDE SEQUENCE [LARGE SCALE GENOMIC DNA]</scope>
    <source>
        <strain evidence="2 3">10D</strain>
    </source>
</reference>
<dbReference type="RefSeq" id="XP_005534952.1">
    <property type="nucleotide sequence ID" value="XM_005534895.1"/>
</dbReference>
<dbReference type="EMBL" id="AP006492">
    <property type="protein sequence ID" value="BAM80345.1"/>
    <property type="molecule type" value="Genomic_DNA"/>
</dbReference>
<name>M1V5A8_CYAM1</name>
<dbReference type="InterPro" id="IPR001279">
    <property type="entry name" value="Metallo-B-lactamas"/>
</dbReference>
<organism evidence="2 3">
    <name type="scientific">Cyanidioschyzon merolae (strain NIES-3377 / 10D)</name>
    <name type="common">Unicellular red alga</name>
    <dbReference type="NCBI Taxonomy" id="280699"/>
    <lineage>
        <taxon>Eukaryota</taxon>
        <taxon>Rhodophyta</taxon>
        <taxon>Bangiophyceae</taxon>
        <taxon>Cyanidiales</taxon>
        <taxon>Cyanidiaceae</taxon>
        <taxon>Cyanidioschyzon</taxon>
    </lineage>
</organism>
<dbReference type="CDD" id="cd16279">
    <property type="entry name" value="metallo-hydrolase-like_MBL-fold"/>
    <property type="match status" value="1"/>
</dbReference>
<dbReference type="Gramene" id="CMJ233CT">
    <property type="protein sequence ID" value="CMJ233CT"/>
    <property type="gene ID" value="CMJ233C"/>
</dbReference>